<evidence type="ECO:0000313" key="5">
    <source>
        <dbReference type="Proteomes" id="UP000326202"/>
    </source>
</evidence>
<dbReference type="GO" id="GO:0016887">
    <property type="term" value="F:ATP hydrolysis activity"/>
    <property type="evidence" value="ECO:0007669"/>
    <property type="project" value="InterPro"/>
</dbReference>
<proteinExistence type="predicted"/>
<dbReference type="NCBIfam" id="TIGR02324">
    <property type="entry name" value="CP_lyasePhnL"/>
    <property type="match status" value="1"/>
</dbReference>
<dbReference type="AlphaFoldDB" id="A0A5J6MJ86"/>
<sequence length="237" mass="25753">MTQDNREAMIETRDLAKSFTLHVQGEVRLIVLSDINLSVGAGECVVLDGPSGAGKSTLMRTLYGNYRADEGAILVRHEGDRVDLATASPRLALELRRRTLGYISQFLRVIPRVPTLDVVAEPLRARGIDGQEARERAAELLDRLALPRRLWSLSPVTFSGGEQQRVNIARGLLAAHPILLVDEPTASLDAANRGIVVTLLHEARAAGTAIVAICHDPDARAALATRYYSLPPRQLAA</sequence>
<dbReference type="Pfam" id="PF00005">
    <property type="entry name" value="ABC_tran"/>
    <property type="match status" value="1"/>
</dbReference>
<name>A0A5J6MJ86_9PROT</name>
<evidence type="ECO:0000313" key="4">
    <source>
        <dbReference type="EMBL" id="QEX17514.1"/>
    </source>
</evidence>
<accession>A0A5J6MJ86</accession>
<dbReference type="InterPro" id="IPR017871">
    <property type="entry name" value="ABC_transporter-like_CS"/>
</dbReference>
<dbReference type="InterPro" id="IPR012701">
    <property type="entry name" value="CP_lyase_PhnL"/>
</dbReference>
<dbReference type="RefSeq" id="WP_225308253.1">
    <property type="nucleotide sequence ID" value="NZ_CP042906.1"/>
</dbReference>
<dbReference type="PANTHER" id="PTHR24220">
    <property type="entry name" value="IMPORT ATP-BINDING PROTEIN"/>
    <property type="match status" value="1"/>
</dbReference>
<gene>
    <name evidence="4" type="primary">phnL</name>
    <name evidence="4" type="ORF">FRZ44_28140</name>
</gene>
<reference evidence="4 5" key="1">
    <citation type="submission" date="2019-08" db="EMBL/GenBank/DDBJ databases">
        <title>Hyperibacter terrae gen. nov., sp. nov. and Hyperibacter viscosus sp. nov., two new members in the family Rhodospirillaceae isolated from the rhizosphere of Hypericum perforatum.</title>
        <authorList>
            <person name="Noviana Z."/>
        </authorList>
    </citation>
    <scope>NUCLEOTIDE SEQUENCE [LARGE SCALE GENOMIC DNA]</scope>
    <source>
        <strain evidence="4 5">R5913</strain>
    </source>
</reference>
<dbReference type="EMBL" id="CP042906">
    <property type="protein sequence ID" value="QEX17514.1"/>
    <property type="molecule type" value="Genomic_DNA"/>
</dbReference>
<dbReference type="GO" id="GO:0022857">
    <property type="term" value="F:transmembrane transporter activity"/>
    <property type="evidence" value="ECO:0007669"/>
    <property type="project" value="TreeGrafter"/>
</dbReference>
<organism evidence="4 5">
    <name type="scientific">Hypericibacter terrae</name>
    <dbReference type="NCBI Taxonomy" id="2602015"/>
    <lineage>
        <taxon>Bacteria</taxon>
        <taxon>Pseudomonadati</taxon>
        <taxon>Pseudomonadota</taxon>
        <taxon>Alphaproteobacteria</taxon>
        <taxon>Rhodospirillales</taxon>
        <taxon>Dongiaceae</taxon>
        <taxon>Hypericibacter</taxon>
    </lineage>
</organism>
<keyword evidence="2" id="KW-0067">ATP-binding</keyword>
<feature type="domain" description="ABC transporter" evidence="3">
    <location>
        <begin position="10"/>
        <end position="237"/>
    </location>
</feature>
<dbReference type="SUPFAM" id="SSF52540">
    <property type="entry name" value="P-loop containing nucleoside triphosphate hydrolases"/>
    <property type="match status" value="1"/>
</dbReference>
<dbReference type="SMART" id="SM00382">
    <property type="entry name" value="AAA"/>
    <property type="match status" value="1"/>
</dbReference>
<evidence type="ECO:0000256" key="2">
    <source>
        <dbReference type="ARBA" id="ARBA00022840"/>
    </source>
</evidence>
<evidence type="ECO:0000259" key="3">
    <source>
        <dbReference type="PROSITE" id="PS50893"/>
    </source>
</evidence>
<dbReference type="InterPro" id="IPR027417">
    <property type="entry name" value="P-loop_NTPase"/>
</dbReference>
<dbReference type="GO" id="GO:0005886">
    <property type="term" value="C:plasma membrane"/>
    <property type="evidence" value="ECO:0007669"/>
    <property type="project" value="TreeGrafter"/>
</dbReference>
<dbReference type="GO" id="GO:0005524">
    <property type="term" value="F:ATP binding"/>
    <property type="evidence" value="ECO:0007669"/>
    <property type="project" value="UniProtKB-KW"/>
</dbReference>
<dbReference type="PROSITE" id="PS00211">
    <property type="entry name" value="ABC_TRANSPORTER_1"/>
    <property type="match status" value="1"/>
</dbReference>
<dbReference type="InterPro" id="IPR015854">
    <property type="entry name" value="ABC_transpr_LolD-like"/>
</dbReference>
<dbReference type="Proteomes" id="UP000326202">
    <property type="component" value="Chromosome"/>
</dbReference>
<protein>
    <submittedName>
        <fullName evidence="4">Phosphonate C-P lyase system protein PhnL</fullName>
    </submittedName>
</protein>
<keyword evidence="4" id="KW-0456">Lyase</keyword>
<dbReference type="KEGG" id="htq:FRZ44_28140"/>
<dbReference type="InterPro" id="IPR003593">
    <property type="entry name" value="AAA+_ATPase"/>
</dbReference>
<dbReference type="PROSITE" id="PS50893">
    <property type="entry name" value="ABC_TRANSPORTER_2"/>
    <property type="match status" value="1"/>
</dbReference>
<keyword evidence="5" id="KW-1185">Reference proteome</keyword>
<dbReference type="GO" id="GO:0016829">
    <property type="term" value="F:lyase activity"/>
    <property type="evidence" value="ECO:0007669"/>
    <property type="project" value="UniProtKB-KW"/>
</dbReference>
<dbReference type="Gene3D" id="3.40.50.300">
    <property type="entry name" value="P-loop containing nucleotide triphosphate hydrolases"/>
    <property type="match status" value="1"/>
</dbReference>
<keyword evidence="1" id="KW-0547">Nucleotide-binding</keyword>
<evidence type="ECO:0000256" key="1">
    <source>
        <dbReference type="ARBA" id="ARBA00022741"/>
    </source>
</evidence>
<dbReference type="InterPro" id="IPR003439">
    <property type="entry name" value="ABC_transporter-like_ATP-bd"/>
</dbReference>